<evidence type="ECO:0000256" key="4">
    <source>
        <dbReference type="RuleBase" id="RU003749"/>
    </source>
</evidence>
<reference evidence="7" key="1">
    <citation type="journal article" date="2019" name="Int. J. Syst. Evol. Microbiol.">
        <title>The Global Catalogue of Microorganisms (GCM) 10K type strain sequencing project: providing services to taxonomists for standard genome sequencing and annotation.</title>
        <authorList>
            <consortium name="The Broad Institute Genomics Platform"/>
            <consortium name="The Broad Institute Genome Sequencing Center for Infectious Disease"/>
            <person name="Wu L."/>
            <person name="Ma J."/>
        </authorList>
    </citation>
    <scope>NUCLEOTIDE SEQUENCE [LARGE SCALE GENOMIC DNA]</scope>
    <source>
        <strain evidence="7">CCUG 63563</strain>
    </source>
</reference>
<comment type="caution">
    <text evidence="6">The sequence shown here is derived from an EMBL/GenBank/DDBJ whole genome shotgun (WGS) entry which is preliminary data.</text>
</comment>
<dbReference type="EMBL" id="JBHTJF010000034">
    <property type="protein sequence ID" value="MFD0943951.1"/>
    <property type="molecule type" value="Genomic_DNA"/>
</dbReference>
<dbReference type="RefSeq" id="WP_381012638.1">
    <property type="nucleotide sequence ID" value="NZ_JBHTJF010000034.1"/>
</dbReference>
<evidence type="ECO:0000256" key="3">
    <source>
        <dbReference type="ARBA" id="ARBA00024670"/>
    </source>
</evidence>
<dbReference type="CDD" id="cd07043">
    <property type="entry name" value="STAS_anti-anti-sigma_factors"/>
    <property type="match status" value="1"/>
</dbReference>
<dbReference type="Proteomes" id="UP001596976">
    <property type="component" value="Unassembled WGS sequence"/>
</dbReference>
<sequence length="109" mass="12258">MDLHVQQQELKDVYQFKVIGEVDAFTAPKLKEQLNTITHLKGVQAEIDVSEVAYMDSTGLGVFVGFYKTLQEQGGHVKVTGLNRRLYRLFEITGLDAIIDVEEAEGDEQ</sequence>
<dbReference type="InterPro" id="IPR036513">
    <property type="entry name" value="STAS_dom_sf"/>
</dbReference>
<dbReference type="PROSITE" id="PS50801">
    <property type="entry name" value="STAS"/>
    <property type="match status" value="1"/>
</dbReference>
<organism evidence="6 7">
    <name type="scientific">Savagea faecisuis</name>
    <dbReference type="NCBI Taxonomy" id="1274803"/>
    <lineage>
        <taxon>Bacteria</taxon>
        <taxon>Bacillati</taxon>
        <taxon>Bacillota</taxon>
        <taxon>Bacilli</taxon>
        <taxon>Bacillales</taxon>
        <taxon>Caryophanaceae</taxon>
        <taxon>Savagea</taxon>
    </lineage>
</organism>
<dbReference type="InterPro" id="IPR003658">
    <property type="entry name" value="Anti-sigma_ant"/>
</dbReference>
<keyword evidence="2" id="KW-0597">Phosphoprotein</keyword>
<dbReference type="InterPro" id="IPR002645">
    <property type="entry name" value="STAS_dom"/>
</dbReference>
<evidence type="ECO:0000256" key="2">
    <source>
        <dbReference type="ARBA" id="ARBA00022553"/>
    </source>
</evidence>
<feature type="domain" description="STAS" evidence="5">
    <location>
        <begin position="3"/>
        <end position="109"/>
    </location>
</feature>
<keyword evidence="7" id="KW-1185">Reference proteome</keyword>
<evidence type="ECO:0000256" key="1">
    <source>
        <dbReference type="ARBA" id="ARBA00009013"/>
    </source>
</evidence>
<gene>
    <name evidence="6" type="ORF">ACFQ0V_09375</name>
</gene>
<dbReference type="PANTHER" id="PTHR33495">
    <property type="entry name" value="ANTI-SIGMA FACTOR ANTAGONIST TM_1081-RELATED-RELATED"/>
    <property type="match status" value="1"/>
</dbReference>
<accession>A0ABW3GXL2</accession>
<proteinExistence type="inferred from homology"/>
<comment type="function">
    <text evidence="3">Positive regulator of sigma-B activity. Non-phosphorylated RsbV binds to RsbW, preventing its association with sigma-B. When phosphorylated, releases RsbW, which is then free to complex with and inactivate sigma-B.</text>
</comment>
<dbReference type="NCBIfam" id="TIGR00377">
    <property type="entry name" value="ant_ant_sig"/>
    <property type="match status" value="1"/>
</dbReference>
<dbReference type="SUPFAM" id="SSF52091">
    <property type="entry name" value="SpoIIaa-like"/>
    <property type="match status" value="1"/>
</dbReference>
<comment type="similarity">
    <text evidence="1 4">Belongs to the anti-sigma-factor antagonist family.</text>
</comment>
<dbReference type="Gene3D" id="3.30.750.24">
    <property type="entry name" value="STAS domain"/>
    <property type="match status" value="1"/>
</dbReference>
<dbReference type="Pfam" id="PF01740">
    <property type="entry name" value="STAS"/>
    <property type="match status" value="1"/>
</dbReference>
<evidence type="ECO:0000313" key="6">
    <source>
        <dbReference type="EMBL" id="MFD0943951.1"/>
    </source>
</evidence>
<evidence type="ECO:0000313" key="7">
    <source>
        <dbReference type="Proteomes" id="UP001596976"/>
    </source>
</evidence>
<protein>
    <recommendedName>
        <fullName evidence="4">Anti-sigma factor antagonist</fullName>
    </recommendedName>
</protein>
<dbReference type="PANTHER" id="PTHR33495:SF9">
    <property type="entry name" value="ANTI-SIGMA-B FACTOR ANTAGONIST"/>
    <property type="match status" value="1"/>
</dbReference>
<name>A0ABW3GXL2_9BACL</name>
<evidence type="ECO:0000259" key="5">
    <source>
        <dbReference type="PROSITE" id="PS50801"/>
    </source>
</evidence>